<sequence length="207" mass="22190">MGGQPADPFDRARARVLHPGRSWDSMGVWDGWALISCWAATFRRPDSVALLLECGPFSCAPSQPCFGPLFLALLQPYWPDDSADMVSLSRRASSAAAGLAGVRMVADQDSPGHQTGDRHGRDSAEAPRQWGALALADFQTSQTGPAKPNPYSASWMRFHHTARQAAAVPSNSSRISRCVAFADVVVGPPRAFFGAPPAIAAIRTFLQ</sequence>
<evidence type="ECO:0000313" key="3">
    <source>
        <dbReference type="Proteomes" id="UP000799291"/>
    </source>
</evidence>
<feature type="compositionally biased region" description="Basic and acidic residues" evidence="1">
    <location>
        <begin position="115"/>
        <end position="125"/>
    </location>
</feature>
<name>A0A6G1JKS1_9PLEO</name>
<keyword evidence="3" id="KW-1185">Reference proteome</keyword>
<evidence type="ECO:0000256" key="1">
    <source>
        <dbReference type="SAM" id="MobiDB-lite"/>
    </source>
</evidence>
<evidence type="ECO:0000313" key="2">
    <source>
        <dbReference type="EMBL" id="KAF2691028.1"/>
    </source>
</evidence>
<protein>
    <submittedName>
        <fullName evidence="2">Uncharacterized protein</fullName>
    </submittedName>
</protein>
<dbReference type="Proteomes" id="UP000799291">
    <property type="component" value="Unassembled WGS sequence"/>
</dbReference>
<accession>A0A6G1JKS1</accession>
<organism evidence="2 3">
    <name type="scientific">Lentithecium fluviatile CBS 122367</name>
    <dbReference type="NCBI Taxonomy" id="1168545"/>
    <lineage>
        <taxon>Eukaryota</taxon>
        <taxon>Fungi</taxon>
        <taxon>Dikarya</taxon>
        <taxon>Ascomycota</taxon>
        <taxon>Pezizomycotina</taxon>
        <taxon>Dothideomycetes</taxon>
        <taxon>Pleosporomycetidae</taxon>
        <taxon>Pleosporales</taxon>
        <taxon>Massarineae</taxon>
        <taxon>Lentitheciaceae</taxon>
        <taxon>Lentithecium</taxon>
    </lineage>
</organism>
<dbReference type="EMBL" id="MU005570">
    <property type="protein sequence ID" value="KAF2691028.1"/>
    <property type="molecule type" value="Genomic_DNA"/>
</dbReference>
<dbReference type="AlphaFoldDB" id="A0A6G1JKS1"/>
<proteinExistence type="predicted"/>
<gene>
    <name evidence="2" type="ORF">K458DRAFT_398963</name>
</gene>
<feature type="region of interest" description="Disordered" evidence="1">
    <location>
        <begin position="106"/>
        <end position="126"/>
    </location>
</feature>
<reference evidence="2" key="1">
    <citation type="journal article" date="2020" name="Stud. Mycol.">
        <title>101 Dothideomycetes genomes: a test case for predicting lifestyles and emergence of pathogens.</title>
        <authorList>
            <person name="Haridas S."/>
            <person name="Albert R."/>
            <person name="Binder M."/>
            <person name="Bloem J."/>
            <person name="Labutti K."/>
            <person name="Salamov A."/>
            <person name="Andreopoulos B."/>
            <person name="Baker S."/>
            <person name="Barry K."/>
            <person name="Bills G."/>
            <person name="Bluhm B."/>
            <person name="Cannon C."/>
            <person name="Castanera R."/>
            <person name="Culley D."/>
            <person name="Daum C."/>
            <person name="Ezra D."/>
            <person name="Gonzalez J."/>
            <person name="Henrissat B."/>
            <person name="Kuo A."/>
            <person name="Liang C."/>
            <person name="Lipzen A."/>
            <person name="Lutzoni F."/>
            <person name="Magnuson J."/>
            <person name="Mondo S."/>
            <person name="Nolan M."/>
            <person name="Ohm R."/>
            <person name="Pangilinan J."/>
            <person name="Park H.-J."/>
            <person name="Ramirez L."/>
            <person name="Alfaro M."/>
            <person name="Sun H."/>
            <person name="Tritt A."/>
            <person name="Yoshinaga Y."/>
            <person name="Zwiers L.-H."/>
            <person name="Turgeon B."/>
            <person name="Goodwin S."/>
            <person name="Spatafora J."/>
            <person name="Crous P."/>
            <person name="Grigoriev I."/>
        </authorList>
    </citation>
    <scope>NUCLEOTIDE SEQUENCE</scope>
    <source>
        <strain evidence="2">CBS 122367</strain>
    </source>
</reference>